<dbReference type="GO" id="GO:0035514">
    <property type="term" value="F:DNA demethylase activity"/>
    <property type="evidence" value="ECO:0007669"/>
    <property type="project" value="InterPro"/>
</dbReference>
<reference evidence="11" key="1">
    <citation type="submission" date="2017-12" db="EMBL/GenBank/DDBJ databases">
        <title>Systematic analysis of DEMETER-like DNA glycosylase genes shows lineage-specific smi-miR7972 involved in SmDML1 regulation in Salvia miltiorrhiza.</title>
        <authorList>
            <person name="Li J."/>
            <person name="Li C.L."/>
            <person name="Lu S.F."/>
        </authorList>
    </citation>
    <scope>NUCLEOTIDE SEQUENCE</scope>
</reference>
<dbReference type="GO" id="GO:0003677">
    <property type="term" value="F:DNA binding"/>
    <property type="evidence" value="ECO:0007669"/>
    <property type="project" value="UniProtKB-KW"/>
</dbReference>
<name>A0A2S0NIY3_SALMI</name>
<proteinExistence type="inferred from homology"/>
<dbReference type="SMART" id="SM00478">
    <property type="entry name" value="ENDO3c"/>
    <property type="match status" value="1"/>
</dbReference>
<feature type="domain" description="HhH-GPD" evidence="10">
    <location>
        <begin position="308"/>
        <end position="468"/>
    </location>
</feature>
<dbReference type="GO" id="GO:0019104">
    <property type="term" value="F:DNA N-glycosylase activity"/>
    <property type="evidence" value="ECO:0007669"/>
    <property type="project" value="InterPro"/>
</dbReference>
<keyword evidence="8" id="KW-0539">Nucleus</keyword>
<dbReference type="SUPFAM" id="SSF48150">
    <property type="entry name" value="DNA-glycosylase"/>
    <property type="match status" value="1"/>
</dbReference>
<dbReference type="InterPro" id="IPR023170">
    <property type="entry name" value="HhH_base_excis_C"/>
</dbReference>
<dbReference type="InterPro" id="IPR011257">
    <property type="entry name" value="DNA_glycosylase"/>
</dbReference>
<evidence type="ECO:0000256" key="9">
    <source>
        <dbReference type="SAM" id="MobiDB-lite"/>
    </source>
</evidence>
<evidence type="ECO:0000259" key="10">
    <source>
        <dbReference type="SMART" id="SM00478"/>
    </source>
</evidence>
<accession>A0A2S0NIY3</accession>
<comment type="subcellular location">
    <subcellularLocation>
        <location evidence="2">Nucleus</location>
    </subcellularLocation>
</comment>
<evidence type="ECO:0000256" key="8">
    <source>
        <dbReference type="ARBA" id="ARBA00023242"/>
    </source>
</evidence>
<evidence type="ECO:0000256" key="1">
    <source>
        <dbReference type="ARBA" id="ARBA00001966"/>
    </source>
</evidence>
<dbReference type="InterPro" id="IPR003265">
    <property type="entry name" value="HhH-GPD_domain"/>
</dbReference>
<organism evidence="11">
    <name type="scientific">Salvia miltiorrhiza</name>
    <name type="common">Chinese sage</name>
    <dbReference type="NCBI Taxonomy" id="226208"/>
    <lineage>
        <taxon>Eukaryota</taxon>
        <taxon>Viridiplantae</taxon>
        <taxon>Streptophyta</taxon>
        <taxon>Embryophyta</taxon>
        <taxon>Tracheophyta</taxon>
        <taxon>Spermatophyta</taxon>
        <taxon>Magnoliopsida</taxon>
        <taxon>eudicotyledons</taxon>
        <taxon>Gunneridae</taxon>
        <taxon>Pentapetalae</taxon>
        <taxon>asterids</taxon>
        <taxon>lamiids</taxon>
        <taxon>Lamiales</taxon>
        <taxon>Lamiaceae</taxon>
        <taxon>Nepetoideae</taxon>
        <taxon>Mentheae</taxon>
        <taxon>Salviinae</taxon>
        <taxon>Salvia</taxon>
        <taxon>Salvia incertae sedis</taxon>
    </lineage>
</organism>
<dbReference type="GO" id="GO:0005634">
    <property type="term" value="C:nucleus"/>
    <property type="evidence" value="ECO:0007669"/>
    <property type="project" value="UniProtKB-SubCell"/>
</dbReference>
<evidence type="ECO:0000256" key="5">
    <source>
        <dbReference type="ARBA" id="ARBA00023004"/>
    </source>
</evidence>
<dbReference type="Pfam" id="PF15628">
    <property type="entry name" value="RRM_DME"/>
    <property type="match status" value="1"/>
</dbReference>
<feature type="compositionally biased region" description="Basic and acidic residues" evidence="9">
    <location>
        <begin position="709"/>
        <end position="720"/>
    </location>
</feature>
<comment type="cofactor">
    <cofactor evidence="1">
        <name>[4Fe-4S] cluster</name>
        <dbReference type="ChEBI" id="CHEBI:49883"/>
    </cofactor>
</comment>
<dbReference type="Gene3D" id="1.10.340.30">
    <property type="entry name" value="Hypothetical protein, domain 2"/>
    <property type="match status" value="1"/>
</dbReference>
<dbReference type="PANTHER" id="PTHR46213:SF13">
    <property type="entry name" value="DEMETER-LIKE PROTEIN 2-RELATED"/>
    <property type="match status" value="1"/>
</dbReference>
<protein>
    <submittedName>
        <fullName evidence="11">DEMETER-like DNA glycosylase</fullName>
    </submittedName>
</protein>
<dbReference type="GO" id="GO:0141166">
    <property type="term" value="P:chromosomal 5-methylcytosine DNA demethylation pathway"/>
    <property type="evidence" value="ECO:0007669"/>
    <property type="project" value="InterPro"/>
</dbReference>
<dbReference type="EMBL" id="MG602218">
    <property type="protein sequence ID" value="AVP26970.1"/>
    <property type="molecule type" value="Genomic_DNA"/>
</dbReference>
<evidence type="ECO:0000256" key="7">
    <source>
        <dbReference type="ARBA" id="ARBA00023125"/>
    </source>
</evidence>
<gene>
    <name evidence="11" type="primary">DML4</name>
</gene>
<keyword evidence="4" id="KW-0479">Metal-binding</keyword>
<dbReference type="GO" id="GO:0006284">
    <property type="term" value="P:base-excision repair"/>
    <property type="evidence" value="ECO:0007669"/>
    <property type="project" value="InterPro"/>
</dbReference>
<dbReference type="GO" id="GO:0051536">
    <property type="term" value="F:iron-sulfur cluster binding"/>
    <property type="evidence" value="ECO:0007669"/>
    <property type="project" value="UniProtKB-KW"/>
</dbReference>
<evidence type="ECO:0000256" key="3">
    <source>
        <dbReference type="ARBA" id="ARBA00005646"/>
    </source>
</evidence>
<evidence type="ECO:0000256" key="2">
    <source>
        <dbReference type="ARBA" id="ARBA00004123"/>
    </source>
</evidence>
<dbReference type="InterPro" id="IPR028925">
    <property type="entry name" value="RRM_DME"/>
</dbReference>
<comment type="similarity">
    <text evidence="3">Belongs to the DNA glycosylase family. DEMETER subfamily.</text>
</comment>
<evidence type="ECO:0000256" key="4">
    <source>
        <dbReference type="ARBA" id="ARBA00022723"/>
    </source>
</evidence>
<dbReference type="AlphaFoldDB" id="A0A2S0NIY3"/>
<keyword evidence="6" id="KW-0411">Iron-sulfur</keyword>
<sequence>MGESSKECGRACLKSCKPNNITLITYTRHRWRSKIETRNINEQEQHDAFIENQSENVSEKGEAEDVQVSGGSLISAFAPTVQVSGGNLISAFAPTLQVSGGSLISALDPTSVFGSTSRMPKTGSYVKLSDVPAPATPDIVARYGKASAMDPKKRTCCRSLNLDTRNLKRKAAEADKDYEILTPTGCIRERDEEERDGLVRQINLFMSRMNQIQGVRTFSEWKGSVMDSIVGAYLAQNVKDELSSSAFMSLAAKFPRDAAGAACRKSVQKGKSGKKDRCSRMRTNTKHDPALLNVLKDCHSKHRSEKRMSQTSDAVDWDSVRMATVSDIAKAIQKRGMSNNLAERIKDCLEQLVKNFESTDMEWIRDVPPLKAKEYLLSIYGLGLKSVECIRLLTLRHKAFPIDRNAGRVAVRLGWFPLNELPEGVEFHLLKVYRKVNSIQMYLWPHLSHLEWSILYELHCQLITFGKVFCREKNPNCCECPMRAECRHFASIQASADVKSRGLAEMDIEDYGLVRPRTRYRTSNMASIRVVKKKKKKKRKINVNVTSSRTEHQVYVLPGGHHLLAELESIEHGDACPYLLAVWTPESLGKDGCIHEEDAVYGTLLIPARTATGGTFPLNGTFFQTNEVFADHESSEVPVRISRASLTNLSSATLYCGSSVSSICKGMTCGEVQKCYNTGFACLRGLNLKTREPIPLPPRFHNRAGKPKKRDDMHKLDLER</sequence>
<dbReference type="InterPro" id="IPR044811">
    <property type="entry name" value="DME/ROS1"/>
</dbReference>
<keyword evidence="7" id="KW-0238">DNA-binding</keyword>
<evidence type="ECO:0000313" key="11">
    <source>
        <dbReference type="EMBL" id="AVP26970.1"/>
    </source>
</evidence>
<dbReference type="Gene3D" id="1.10.1670.10">
    <property type="entry name" value="Helix-hairpin-Helix base-excision DNA repair enzymes (C-terminal)"/>
    <property type="match status" value="1"/>
</dbReference>
<dbReference type="PANTHER" id="PTHR46213">
    <property type="entry name" value="TRANSCRIPTIONAL ACTIVATOR DEMETER"/>
    <property type="match status" value="1"/>
</dbReference>
<keyword evidence="5" id="KW-0408">Iron</keyword>
<dbReference type="GO" id="GO:0046872">
    <property type="term" value="F:metal ion binding"/>
    <property type="evidence" value="ECO:0007669"/>
    <property type="project" value="UniProtKB-KW"/>
</dbReference>
<evidence type="ECO:0000256" key="6">
    <source>
        <dbReference type="ARBA" id="ARBA00023014"/>
    </source>
</evidence>
<feature type="region of interest" description="Disordered" evidence="9">
    <location>
        <begin position="694"/>
        <end position="720"/>
    </location>
</feature>